<name>A0ABU2HYD5_9RHOB</name>
<dbReference type="Gene3D" id="3.20.20.370">
    <property type="entry name" value="Glycoside hydrolase/deacetylase"/>
    <property type="match status" value="1"/>
</dbReference>
<comment type="similarity">
    <text evidence="3">Belongs to the polysaccharide deacetylase family.</text>
</comment>
<feature type="domain" description="NodB homology" evidence="7">
    <location>
        <begin position="84"/>
        <end position="348"/>
    </location>
</feature>
<dbReference type="CDD" id="cd10918">
    <property type="entry name" value="CE4_NodB_like_5s_6s"/>
    <property type="match status" value="1"/>
</dbReference>
<evidence type="ECO:0000313" key="8">
    <source>
        <dbReference type="EMBL" id="MDS9470058.1"/>
    </source>
</evidence>
<dbReference type="PANTHER" id="PTHR34216:SF3">
    <property type="entry name" value="POLY-BETA-1,6-N-ACETYL-D-GLUCOSAMINE N-DEACETYLASE"/>
    <property type="match status" value="1"/>
</dbReference>
<dbReference type="RefSeq" id="WP_311162856.1">
    <property type="nucleotide sequence ID" value="NZ_JAVQLW010000005.1"/>
</dbReference>
<protein>
    <recommendedName>
        <fullName evidence="4">Chitooligosaccharide deacetylase</fullName>
    </recommendedName>
    <alternativeName>
        <fullName evidence="6">Nodulation protein B</fullName>
    </alternativeName>
</protein>
<comment type="caution">
    <text evidence="8">The sequence shown here is derived from an EMBL/GenBank/DDBJ whole genome shotgun (WGS) entry which is preliminary data.</text>
</comment>
<keyword evidence="9" id="KW-1185">Reference proteome</keyword>
<dbReference type="InterPro" id="IPR002509">
    <property type="entry name" value="NODB_dom"/>
</dbReference>
<evidence type="ECO:0000256" key="3">
    <source>
        <dbReference type="ARBA" id="ARBA00010973"/>
    </source>
</evidence>
<evidence type="ECO:0000256" key="5">
    <source>
        <dbReference type="ARBA" id="ARBA00022729"/>
    </source>
</evidence>
<evidence type="ECO:0000313" key="9">
    <source>
        <dbReference type="Proteomes" id="UP001269144"/>
    </source>
</evidence>
<organism evidence="8 9">
    <name type="scientific">Paracoccus aurantius</name>
    <dbReference type="NCBI Taxonomy" id="3073814"/>
    <lineage>
        <taxon>Bacteria</taxon>
        <taxon>Pseudomonadati</taxon>
        <taxon>Pseudomonadota</taxon>
        <taxon>Alphaproteobacteria</taxon>
        <taxon>Rhodobacterales</taxon>
        <taxon>Paracoccaceae</taxon>
        <taxon>Paracoccus</taxon>
    </lineage>
</organism>
<evidence type="ECO:0000259" key="7">
    <source>
        <dbReference type="PROSITE" id="PS51677"/>
    </source>
</evidence>
<accession>A0ABU2HYD5</accession>
<reference evidence="9" key="1">
    <citation type="submission" date="2023-07" db="EMBL/GenBank/DDBJ databases">
        <title>Paracoccus sp. MBLB3053 whole genome sequence.</title>
        <authorList>
            <person name="Hwang C.Y."/>
            <person name="Cho E.-S."/>
            <person name="Seo M.-J."/>
        </authorList>
    </citation>
    <scope>NUCLEOTIDE SEQUENCE [LARGE SCALE GENOMIC DNA]</scope>
    <source>
        <strain evidence="9">MBLB3053</strain>
    </source>
</reference>
<dbReference type="Pfam" id="PF01522">
    <property type="entry name" value="Polysacc_deac_1"/>
    <property type="match status" value="2"/>
</dbReference>
<evidence type="ECO:0000256" key="1">
    <source>
        <dbReference type="ARBA" id="ARBA00003236"/>
    </source>
</evidence>
<dbReference type="PANTHER" id="PTHR34216">
    <property type="match status" value="1"/>
</dbReference>
<evidence type="ECO:0000256" key="2">
    <source>
        <dbReference type="ARBA" id="ARBA00004613"/>
    </source>
</evidence>
<evidence type="ECO:0000256" key="4">
    <source>
        <dbReference type="ARBA" id="ARBA00020071"/>
    </source>
</evidence>
<dbReference type="SUPFAM" id="SSF88713">
    <property type="entry name" value="Glycoside hydrolase/deacetylase"/>
    <property type="match status" value="1"/>
</dbReference>
<evidence type="ECO:0000256" key="6">
    <source>
        <dbReference type="ARBA" id="ARBA00032976"/>
    </source>
</evidence>
<comment type="function">
    <text evidence="1">Is involved in generating a small heat-stable compound (Nod), an acylated oligomer of N-acetylglucosamine, that stimulates mitosis in various plant protoplasts.</text>
</comment>
<dbReference type="PROSITE" id="PS51677">
    <property type="entry name" value="NODB"/>
    <property type="match status" value="1"/>
</dbReference>
<sequence length="348" mass="39039">MTHSLRAYLRILKWRLAFRRLFASKRGGLILLYHRVHDCGADPWRMAVRPESFDRQMAVLGRLGLASNVSELAEHLAQDTPGAPRIAVSFDDGYVDNKDAALPILERYGVPATFYITSGAIGHADAFWWDRLHRIFLEEPRLPRDLALTFADGRTFQWCLGAEAAAGPDLLAACKAWSADLNAPSGPRQRLMRTLWEMLEPLEAAERQPILQELDRWSGTAPPADERPMTKAELREFARSPLVEIGGHTRNHVDLGRVAPEVATREIAEDRQALRDLTGQDLRSFALPFGRMGRDTRDLILKAGYSSATTSRSGRCEPGSDLMQLPRLQVEEMPIWMFESLISAVAGR</sequence>
<dbReference type="EMBL" id="JAVQLW010000005">
    <property type="protein sequence ID" value="MDS9470058.1"/>
    <property type="molecule type" value="Genomic_DNA"/>
</dbReference>
<proteinExistence type="inferred from homology"/>
<dbReference type="InterPro" id="IPR051398">
    <property type="entry name" value="Polysacch_Deacetylase"/>
</dbReference>
<gene>
    <name evidence="8" type="ORF">RGQ15_21125</name>
</gene>
<comment type="subcellular location">
    <subcellularLocation>
        <location evidence="2">Secreted</location>
    </subcellularLocation>
</comment>
<dbReference type="InterPro" id="IPR011330">
    <property type="entry name" value="Glyco_hydro/deAcase_b/a-brl"/>
</dbReference>
<keyword evidence="5" id="KW-0732">Signal</keyword>
<dbReference type="Proteomes" id="UP001269144">
    <property type="component" value="Unassembled WGS sequence"/>
</dbReference>